<dbReference type="RefSeq" id="WP_027031352.1">
    <property type="nucleotide sequence ID" value="NZ_CP033367.1"/>
</dbReference>
<keyword evidence="5" id="KW-0732">Signal</keyword>
<feature type="chain" id="PRO_5026686237" evidence="5">
    <location>
        <begin position="27"/>
        <end position="295"/>
    </location>
</feature>
<evidence type="ECO:0000256" key="2">
    <source>
        <dbReference type="ARBA" id="ARBA00022723"/>
    </source>
</evidence>
<evidence type="ECO:0000256" key="4">
    <source>
        <dbReference type="ARBA" id="ARBA00022833"/>
    </source>
</evidence>
<dbReference type="Proteomes" id="UP000503017">
    <property type="component" value="Chromosome"/>
</dbReference>
<evidence type="ECO:0000256" key="1">
    <source>
        <dbReference type="ARBA" id="ARBA00007749"/>
    </source>
</evidence>
<dbReference type="EMBL" id="CP033367">
    <property type="protein sequence ID" value="QKD01624.1"/>
    <property type="molecule type" value="Genomic_DNA"/>
</dbReference>
<dbReference type="AlphaFoldDB" id="A0A6M7WNW6"/>
<dbReference type="InterPro" id="IPR001279">
    <property type="entry name" value="Metallo-B-lactamas"/>
</dbReference>
<dbReference type="GO" id="GO:0016787">
    <property type="term" value="F:hydrolase activity"/>
    <property type="evidence" value="ECO:0007669"/>
    <property type="project" value="UniProtKB-KW"/>
</dbReference>
<dbReference type="SMART" id="SM00849">
    <property type="entry name" value="Lactamase_B"/>
    <property type="match status" value="1"/>
</dbReference>
<dbReference type="InterPro" id="IPR051013">
    <property type="entry name" value="MBL_superfamily_lactonases"/>
</dbReference>
<sequence length="295" mass="31484">MTMFKSTARLMAMTALMALHQGLAMAQMPAQQPDAKTFKLGKLDIVALHDAQFVKPNDGKTFGIDHSPAEVGELLKAAGAPTDNITLSVDALLVKSKNNLVLIDTGVGGALQDSLAKAGVKPGDVNEILITHSHPDHIGGLVKDGKLAFPNATIRMSDVEWNFAKSNKGVADIVKVIADHVKPFKAGAQVAPGITSVSLKGHTPGHVGYQIKSGKDRLFDIGDTVHSSILSLAKPDWAVAFDGDKPEAEHNRAKTLAKLAKDQELIFAPHFPFPGVGYIEKDGDHFKWAPSDKPQ</sequence>
<keyword evidence="2" id="KW-0479">Metal-binding</keyword>
<comment type="similarity">
    <text evidence="1">Belongs to the metallo-beta-lactamase superfamily.</text>
</comment>
<evidence type="ECO:0000256" key="5">
    <source>
        <dbReference type="SAM" id="SignalP"/>
    </source>
</evidence>
<keyword evidence="3 7" id="KW-0378">Hydrolase</keyword>
<reference evidence="7 8" key="1">
    <citation type="submission" date="2018-10" db="EMBL/GenBank/DDBJ databases">
        <authorList>
            <person name="Perry B.J."/>
            <person name="Sullivan J.T."/>
            <person name="Murphy R.J.T."/>
            <person name="Ramsay J.P."/>
            <person name="Ronson C.W."/>
        </authorList>
    </citation>
    <scope>NUCLEOTIDE SEQUENCE [LARGE SCALE GENOMIC DNA]</scope>
    <source>
        <strain evidence="7 8">R88b</strain>
    </source>
</reference>
<dbReference type="CDD" id="cd07720">
    <property type="entry name" value="OPHC2-like_MBL-fold"/>
    <property type="match status" value="1"/>
</dbReference>
<dbReference type="InterPro" id="IPR036866">
    <property type="entry name" value="RibonucZ/Hydroxyglut_hydro"/>
</dbReference>
<evidence type="ECO:0000313" key="7">
    <source>
        <dbReference type="EMBL" id="QKD01624.1"/>
    </source>
</evidence>
<name>A0A6M7WNW6_RHILI</name>
<evidence type="ECO:0000256" key="3">
    <source>
        <dbReference type="ARBA" id="ARBA00022801"/>
    </source>
</evidence>
<feature type="domain" description="Metallo-beta-lactamase" evidence="6">
    <location>
        <begin position="88"/>
        <end position="270"/>
    </location>
</feature>
<protein>
    <submittedName>
        <fullName evidence="7">MBL fold metallo-hydrolase</fullName>
    </submittedName>
</protein>
<evidence type="ECO:0000313" key="8">
    <source>
        <dbReference type="Proteomes" id="UP000503017"/>
    </source>
</evidence>
<dbReference type="PANTHER" id="PTHR42978">
    <property type="entry name" value="QUORUM-QUENCHING LACTONASE YTNP-RELATED-RELATED"/>
    <property type="match status" value="1"/>
</dbReference>
<proteinExistence type="inferred from homology"/>
<dbReference type="Pfam" id="PF00753">
    <property type="entry name" value="Lactamase_B"/>
    <property type="match status" value="1"/>
</dbReference>
<dbReference type="PANTHER" id="PTHR42978:SF6">
    <property type="entry name" value="QUORUM-QUENCHING LACTONASE YTNP-RELATED"/>
    <property type="match status" value="1"/>
</dbReference>
<evidence type="ECO:0000259" key="6">
    <source>
        <dbReference type="SMART" id="SM00849"/>
    </source>
</evidence>
<gene>
    <name evidence="7" type="ORF">EB235_08915</name>
</gene>
<feature type="signal peptide" evidence="5">
    <location>
        <begin position="1"/>
        <end position="26"/>
    </location>
</feature>
<accession>A0A6M7WNW6</accession>
<dbReference type="Gene3D" id="3.60.15.10">
    <property type="entry name" value="Ribonuclease Z/Hydroxyacylglutathione hydrolase-like"/>
    <property type="match status" value="1"/>
</dbReference>
<keyword evidence="4" id="KW-0862">Zinc</keyword>
<organism evidence="7 8">
    <name type="scientific">Mesorhizobium loti R88b</name>
    <dbReference type="NCBI Taxonomy" id="935548"/>
    <lineage>
        <taxon>Bacteria</taxon>
        <taxon>Pseudomonadati</taxon>
        <taxon>Pseudomonadota</taxon>
        <taxon>Alphaproteobacteria</taxon>
        <taxon>Hyphomicrobiales</taxon>
        <taxon>Phyllobacteriaceae</taxon>
        <taxon>Mesorhizobium</taxon>
    </lineage>
</organism>
<dbReference type="GO" id="GO:0046872">
    <property type="term" value="F:metal ion binding"/>
    <property type="evidence" value="ECO:0007669"/>
    <property type="project" value="UniProtKB-KW"/>
</dbReference>
<dbReference type="SUPFAM" id="SSF56281">
    <property type="entry name" value="Metallo-hydrolase/oxidoreductase"/>
    <property type="match status" value="1"/>
</dbReference>